<dbReference type="InterPro" id="IPR003305">
    <property type="entry name" value="CenC_carb-bd"/>
</dbReference>
<dbReference type="Pfam" id="PF03422">
    <property type="entry name" value="CBM_6"/>
    <property type="match status" value="1"/>
</dbReference>
<dbReference type="InterPro" id="IPR013783">
    <property type="entry name" value="Ig-like_fold"/>
</dbReference>
<dbReference type="SMART" id="SM00606">
    <property type="entry name" value="CBD_IV"/>
    <property type="match status" value="1"/>
</dbReference>
<evidence type="ECO:0000256" key="2">
    <source>
        <dbReference type="ARBA" id="ARBA00022651"/>
    </source>
</evidence>
<feature type="site" description="Important for catalytic activity, responsible for pKa modulation of the active site Glu and correct orientation of both the proton donor and substrate" evidence="7">
    <location>
        <position position="390"/>
    </location>
</feature>
<evidence type="ECO:0000256" key="3">
    <source>
        <dbReference type="ARBA" id="ARBA00022729"/>
    </source>
</evidence>
<dbReference type="PANTHER" id="PTHR43772">
    <property type="entry name" value="ENDO-1,4-BETA-XYLANASE"/>
    <property type="match status" value="1"/>
</dbReference>
<evidence type="ECO:0000313" key="11">
    <source>
        <dbReference type="Proteomes" id="UP000266906"/>
    </source>
</evidence>
<organism evidence="10 11">
    <name type="scientific">Kitasatospora cineracea</name>
    <dbReference type="NCBI Taxonomy" id="88074"/>
    <lineage>
        <taxon>Bacteria</taxon>
        <taxon>Bacillati</taxon>
        <taxon>Actinomycetota</taxon>
        <taxon>Actinomycetes</taxon>
        <taxon>Kitasatosporales</taxon>
        <taxon>Streptomycetaceae</taxon>
        <taxon>Kitasatospora</taxon>
    </lineage>
</organism>
<feature type="chain" id="PRO_5038817426" evidence="8">
    <location>
        <begin position="29"/>
        <end position="1052"/>
    </location>
</feature>
<dbReference type="SUPFAM" id="SSF49785">
    <property type="entry name" value="Galactose-binding domain-like"/>
    <property type="match status" value="2"/>
</dbReference>
<dbReference type="PANTHER" id="PTHR43772:SF2">
    <property type="entry name" value="PUTATIVE (AFU_ORTHOLOGUE AFUA_2G04480)-RELATED"/>
    <property type="match status" value="1"/>
</dbReference>
<dbReference type="RefSeq" id="WP_162871781.1">
    <property type="nucleotide sequence ID" value="NZ_RKQG01000003.1"/>
</dbReference>
<comment type="similarity">
    <text evidence="1">Belongs to the glycosyl hydrolase 43 family.</text>
</comment>
<dbReference type="Proteomes" id="UP000266906">
    <property type="component" value="Unassembled WGS sequence"/>
</dbReference>
<dbReference type="SUPFAM" id="SSF75005">
    <property type="entry name" value="Arabinanase/levansucrase/invertase"/>
    <property type="match status" value="1"/>
</dbReference>
<dbReference type="Pfam" id="PF02018">
    <property type="entry name" value="CBM_4_9"/>
    <property type="match status" value="1"/>
</dbReference>
<protein>
    <submittedName>
        <fullName evidence="10">Arabinoxylan arabinofuranohydrolase</fullName>
    </submittedName>
</protein>
<evidence type="ECO:0000256" key="7">
    <source>
        <dbReference type="PIRSR" id="PIRSR606710-2"/>
    </source>
</evidence>
<dbReference type="GO" id="GO:0045493">
    <property type="term" value="P:xylan catabolic process"/>
    <property type="evidence" value="ECO:0007669"/>
    <property type="project" value="UniProtKB-KW"/>
</dbReference>
<comment type="caution">
    <text evidence="10">The sequence shown here is derived from an EMBL/GenBank/DDBJ whole genome shotgun (WGS) entry which is preliminary data.</text>
</comment>
<evidence type="ECO:0000256" key="5">
    <source>
        <dbReference type="ARBA" id="ARBA00023277"/>
    </source>
</evidence>
<dbReference type="Gene3D" id="2.60.120.260">
    <property type="entry name" value="Galactose-binding domain-like"/>
    <property type="match status" value="2"/>
</dbReference>
<dbReference type="InterPro" id="IPR023296">
    <property type="entry name" value="Glyco_hydro_beta-prop_sf"/>
</dbReference>
<dbReference type="Gene3D" id="2.115.10.20">
    <property type="entry name" value="Glycosyl hydrolase domain, family 43"/>
    <property type="match status" value="1"/>
</dbReference>
<evidence type="ECO:0000256" key="4">
    <source>
        <dbReference type="ARBA" id="ARBA00022801"/>
    </source>
</evidence>
<dbReference type="AlphaFoldDB" id="A0A3N4RUB8"/>
<dbReference type="InterPro" id="IPR006710">
    <property type="entry name" value="Glyco_hydro_43"/>
</dbReference>
<dbReference type="Gene3D" id="2.60.40.10">
    <property type="entry name" value="Immunoglobulins"/>
    <property type="match status" value="1"/>
</dbReference>
<dbReference type="InterPro" id="IPR008979">
    <property type="entry name" value="Galactose-bd-like_sf"/>
</dbReference>
<keyword evidence="2" id="KW-0624">Polysaccharide degradation</keyword>
<evidence type="ECO:0000256" key="1">
    <source>
        <dbReference type="ARBA" id="ARBA00009865"/>
    </source>
</evidence>
<keyword evidence="5" id="KW-0119">Carbohydrate metabolism</keyword>
<dbReference type="InterPro" id="IPR006584">
    <property type="entry name" value="Cellulose-bd_IV"/>
</dbReference>
<dbReference type="NCBIfam" id="NF047446">
    <property type="entry name" value="barrel_OmpL47"/>
    <property type="match status" value="2"/>
</dbReference>
<keyword evidence="3 8" id="KW-0732">Signal</keyword>
<dbReference type="GO" id="GO:0004553">
    <property type="term" value="F:hydrolase activity, hydrolyzing O-glycosyl compounds"/>
    <property type="evidence" value="ECO:0007669"/>
    <property type="project" value="InterPro"/>
</dbReference>
<reference evidence="10 11" key="1">
    <citation type="submission" date="2018-11" db="EMBL/GenBank/DDBJ databases">
        <title>Sequencing the genomes of 1000 actinobacteria strains.</title>
        <authorList>
            <person name="Klenk H.-P."/>
        </authorList>
    </citation>
    <scope>NUCLEOTIDE SEQUENCE [LARGE SCALE GENOMIC DNA]</scope>
    <source>
        <strain evidence="10 11">DSM 44781</strain>
    </source>
</reference>
<dbReference type="CDD" id="cd09003">
    <property type="entry name" value="GH43_XynD-like"/>
    <property type="match status" value="1"/>
</dbReference>
<evidence type="ECO:0000256" key="6">
    <source>
        <dbReference type="ARBA" id="ARBA00023295"/>
    </source>
</evidence>
<feature type="domain" description="CBM6" evidence="9">
    <location>
        <begin position="585"/>
        <end position="728"/>
    </location>
</feature>
<name>A0A3N4RUB8_9ACTN</name>
<dbReference type="Pfam" id="PF04616">
    <property type="entry name" value="Glyco_hydro_43"/>
    <property type="match status" value="1"/>
</dbReference>
<keyword evidence="2" id="KW-0858">Xylan degradation</keyword>
<evidence type="ECO:0000313" key="10">
    <source>
        <dbReference type="EMBL" id="RPE27654.1"/>
    </source>
</evidence>
<dbReference type="EMBL" id="RKQG01000003">
    <property type="protein sequence ID" value="RPE27654.1"/>
    <property type="molecule type" value="Genomic_DNA"/>
</dbReference>
<dbReference type="InterPro" id="IPR052176">
    <property type="entry name" value="Glycosyl_Hydrlase_43_Enz"/>
</dbReference>
<dbReference type="InterPro" id="IPR005084">
    <property type="entry name" value="CBM6"/>
</dbReference>
<dbReference type="InterPro" id="IPR058094">
    <property type="entry name" value="Ig-like_OmpL47-like"/>
</dbReference>
<dbReference type="CDD" id="cd04084">
    <property type="entry name" value="CBM6_xylanase-like"/>
    <property type="match status" value="1"/>
</dbReference>
<evidence type="ECO:0000256" key="8">
    <source>
        <dbReference type="SAM" id="SignalP"/>
    </source>
</evidence>
<gene>
    <name evidence="10" type="ORF">EDD38_6940</name>
</gene>
<sequence>MYGRLLRTTRRRAAAIAAAAALLVPALAAGLLAGAAPAGAAPAGAAPAGAAAPELVANGGFENGLADWSANHGNPTDGAALSLTPDAYSGSAAVLVTGRKTTGSGPMQDVSGKVRAGHSYTVTARVKYDDPAAPATKQFFATMHYGGATYTNLGTVTVPRGQWGLVRGTFTVPAGQDVSTAQLFLETPWVQDPASAPAANLMDFAADDVSLTEADSSAAHPPGHAAPAKAVGNANPLMDYQYGADPWAMVYDGRVYEYLTSDGSSYDANGDVVQSYEHDAAGNVKDNGYGQIKTLTVISSADLVNWTNEGQVKVAGAPGAAKWAANSWAPAAAHKTVGGKEKFFLYFANSGGGIGVLTADSPTGPWTDPIGKPLVSPATPGTAGVVWMFDPAVLVDDDGSAYLYFGGGVPTDGTDHPRSTRVIRLGDDMVSTVGTAATIDAPAVFEDSGINKINGKYYYSYCTNFSHSGTIDGHAIGYGNIAYMVSDSPTGPFTYQGEILGNPGSFFGAGGNNHHAMFEFKGRTYITYHTQTVQSALVAGGSLDKPHGYRSTHIDQVTVNADGSIAPITGTYRGPSRQGTLDAHRRIEAETIAWDSGIQDAYDPASGIRVLPIGAESSGEQKLTDVNDGEWTALAGVDFGSDGATSLAADVLPKAGGRIQVRLDHPDATGTPIGTLTVPSASASASAGAWTEVRTDLTTRVTGTHDVFFVAEGAGTGELFDVDDWRFGSDRTAPAVTARTTPAAPDGSDGWFTGPVAVDLSATDDSGVAGVEYRLGEGSWQPYRAPLALPEGTTELGYRATDTAGNTSEEARLTVKRDATAPTVTARLPEPDLGHLYEGSAVLTLAGEDAASGIGSLEYALDGGGWQPYTGTVTVDAPGRHAVAYRATDRAGNRSATGTATVDVVPKCTRTVTGHSRSALVVSAGTTCVKGAEVGTVTVVDDAAVLVVVDSAVRGPLNVHRGNAVVAEDSTFAGNATLSGTTGRIILTGNTFAGPVRLTGNTGSAPLLSGNGVDGVLSCTGNDPAPVDGGAVNHTARAATGQCAALAVTDRR</sequence>
<keyword evidence="11" id="KW-1185">Reference proteome</keyword>
<accession>A0A3N4RUB8</accession>
<dbReference type="PROSITE" id="PS51175">
    <property type="entry name" value="CBM6"/>
    <property type="match status" value="1"/>
</dbReference>
<dbReference type="GO" id="GO:0030246">
    <property type="term" value="F:carbohydrate binding"/>
    <property type="evidence" value="ECO:0007669"/>
    <property type="project" value="InterPro"/>
</dbReference>
<evidence type="ECO:0000259" key="9">
    <source>
        <dbReference type="PROSITE" id="PS51175"/>
    </source>
</evidence>
<keyword evidence="4" id="KW-0378">Hydrolase</keyword>
<feature type="signal peptide" evidence="8">
    <location>
        <begin position="1"/>
        <end position="28"/>
    </location>
</feature>
<keyword evidence="6" id="KW-0326">Glycosidase</keyword>
<proteinExistence type="inferred from homology"/>